<organism evidence="4 5">
    <name type="scientific">Solanum commersonii</name>
    <name type="common">Commerson's wild potato</name>
    <name type="synonym">Commerson's nightshade</name>
    <dbReference type="NCBI Taxonomy" id="4109"/>
    <lineage>
        <taxon>Eukaryota</taxon>
        <taxon>Viridiplantae</taxon>
        <taxon>Streptophyta</taxon>
        <taxon>Embryophyta</taxon>
        <taxon>Tracheophyta</taxon>
        <taxon>Spermatophyta</taxon>
        <taxon>Magnoliopsida</taxon>
        <taxon>eudicotyledons</taxon>
        <taxon>Gunneridae</taxon>
        <taxon>Pentapetalae</taxon>
        <taxon>asterids</taxon>
        <taxon>lamiids</taxon>
        <taxon>Solanales</taxon>
        <taxon>Solanaceae</taxon>
        <taxon>Solanoideae</taxon>
        <taxon>Solaneae</taxon>
        <taxon>Solanum</taxon>
    </lineage>
</organism>
<gene>
    <name evidence="4" type="ORF">H5410_056815</name>
</gene>
<keyword evidence="1" id="KW-0479">Metal-binding</keyword>
<feature type="domain" description="CCHC-type" evidence="3">
    <location>
        <begin position="31"/>
        <end position="46"/>
    </location>
</feature>
<dbReference type="SMART" id="SM00343">
    <property type="entry name" value="ZnF_C2HC"/>
    <property type="match status" value="1"/>
</dbReference>
<dbReference type="Gene3D" id="4.10.60.10">
    <property type="entry name" value="Zinc finger, CCHC-type"/>
    <property type="match status" value="1"/>
</dbReference>
<comment type="caution">
    <text evidence="4">The sequence shown here is derived from an EMBL/GenBank/DDBJ whole genome shotgun (WGS) entry which is preliminary data.</text>
</comment>
<evidence type="ECO:0000259" key="3">
    <source>
        <dbReference type="PROSITE" id="PS50158"/>
    </source>
</evidence>
<keyword evidence="1" id="KW-0862">Zinc</keyword>
<evidence type="ECO:0000256" key="2">
    <source>
        <dbReference type="SAM" id="MobiDB-lite"/>
    </source>
</evidence>
<name>A0A9J5WL90_SOLCO</name>
<dbReference type="GO" id="GO:0008270">
    <property type="term" value="F:zinc ion binding"/>
    <property type="evidence" value="ECO:0007669"/>
    <property type="project" value="UniProtKB-KW"/>
</dbReference>
<accession>A0A9J5WL90</accession>
<evidence type="ECO:0000256" key="1">
    <source>
        <dbReference type="PROSITE-ProRule" id="PRU00047"/>
    </source>
</evidence>
<dbReference type="GO" id="GO:0003676">
    <property type="term" value="F:nucleic acid binding"/>
    <property type="evidence" value="ECO:0007669"/>
    <property type="project" value="InterPro"/>
</dbReference>
<dbReference type="Proteomes" id="UP000824120">
    <property type="component" value="Chromosome 11"/>
</dbReference>
<evidence type="ECO:0000313" key="5">
    <source>
        <dbReference type="Proteomes" id="UP000824120"/>
    </source>
</evidence>
<dbReference type="EMBL" id="JACXVP010000011">
    <property type="protein sequence ID" value="KAG5576681.1"/>
    <property type="molecule type" value="Genomic_DNA"/>
</dbReference>
<dbReference type="SUPFAM" id="SSF57756">
    <property type="entry name" value="Retrovirus zinc finger-like domains"/>
    <property type="match status" value="1"/>
</dbReference>
<proteinExistence type="predicted"/>
<keyword evidence="1" id="KW-0863">Zinc-finger</keyword>
<dbReference type="InterPro" id="IPR001878">
    <property type="entry name" value="Znf_CCHC"/>
</dbReference>
<sequence>MNRENFVKTLRLKKSNHDPSKNRFKTNNTDRCWGCGKIGHRAKDCPTTNKKKDKINMLELEKEVKNKLYSILGENENNSSSDENLSDDDHLNIAYSSDDSKSSDSCECGSAICTCKNHFINVITSTNKETFFDMIDRIEDPDFKKKILN</sequence>
<dbReference type="InterPro" id="IPR036875">
    <property type="entry name" value="Znf_CCHC_sf"/>
</dbReference>
<dbReference type="PROSITE" id="PS50158">
    <property type="entry name" value="ZF_CCHC"/>
    <property type="match status" value="1"/>
</dbReference>
<evidence type="ECO:0000313" key="4">
    <source>
        <dbReference type="EMBL" id="KAG5576681.1"/>
    </source>
</evidence>
<dbReference type="AlphaFoldDB" id="A0A9J5WL90"/>
<dbReference type="Pfam" id="PF00098">
    <property type="entry name" value="zf-CCHC"/>
    <property type="match status" value="1"/>
</dbReference>
<feature type="region of interest" description="Disordered" evidence="2">
    <location>
        <begin position="75"/>
        <end position="104"/>
    </location>
</feature>
<keyword evidence="5" id="KW-1185">Reference proteome</keyword>
<reference evidence="4 5" key="1">
    <citation type="submission" date="2020-09" db="EMBL/GenBank/DDBJ databases">
        <title>De no assembly of potato wild relative species, Solanum commersonii.</title>
        <authorList>
            <person name="Cho K."/>
        </authorList>
    </citation>
    <scope>NUCLEOTIDE SEQUENCE [LARGE SCALE GENOMIC DNA]</scope>
    <source>
        <strain evidence="4">LZ3.2</strain>
        <tissue evidence="4">Leaf</tissue>
    </source>
</reference>
<protein>
    <recommendedName>
        <fullName evidence="3">CCHC-type domain-containing protein</fullName>
    </recommendedName>
</protein>